<gene>
    <name evidence="1" type="ORF">CIT292_08980</name>
</gene>
<evidence type="ECO:0000313" key="2">
    <source>
        <dbReference type="Proteomes" id="UP000003880"/>
    </source>
</evidence>
<sequence length="51" mass="5857">MVKTTYKDEDPMMDSSFPGVQMRLIKPMNNPESKGNGAKNFYVEIFLVQND</sequence>
<dbReference type="Proteomes" id="UP000003880">
    <property type="component" value="Unassembled WGS sequence"/>
</dbReference>
<accession>D4BFG4</accession>
<evidence type="ECO:0000313" key="1">
    <source>
        <dbReference type="EMBL" id="EFE07101.1"/>
    </source>
</evidence>
<reference evidence="1 2" key="1">
    <citation type="submission" date="2010-02" db="EMBL/GenBank/DDBJ databases">
        <authorList>
            <person name="Weinstock G."/>
            <person name="Sodergren E."/>
            <person name="Clifton S."/>
            <person name="Fulton L."/>
            <person name="Fulton B."/>
            <person name="Courtney L."/>
            <person name="Fronick C."/>
            <person name="Harrison M."/>
            <person name="Strong C."/>
            <person name="Farmer C."/>
            <person name="Delahaunty K."/>
            <person name="Markovic C."/>
            <person name="Hall O."/>
            <person name="Minx P."/>
            <person name="Tomlinson C."/>
            <person name="Mitreva M."/>
            <person name="Nelson J."/>
            <person name="Hou S."/>
            <person name="Wollam A."/>
            <person name="Pepin K.H."/>
            <person name="Johnson M."/>
            <person name="Bhonagiri V."/>
            <person name="Zhang X."/>
            <person name="Suruliraj S."/>
            <person name="Warren W."/>
            <person name="Chinwalla A."/>
            <person name="Mardis E.R."/>
            <person name="Wilson R.K."/>
        </authorList>
    </citation>
    <scope>NUCLEOTIDE SEQUENCE [LARGE SCALE GENOMIC DNA]</scope>
    <source>
        <strain evidence="1 2">ATCC 29220</strain>
    </source>
</reference>
<organism evidence="1 2">
    <name type="scientific">Citrobacter youngae ATCC 29220</name>
    <dbReference type="NCBI Taxonomy" id="500640"/>
    <lineage>
        <taxon>Bacteria</taxon>
        <taxon>Pseudomonadati</taxon>
        <taxon>Pseudomonadota</taxon>
        <taxon>Gammaproteobacteria</taxon>
        <taxon>Enterobacterales</taxon>
        <taxon>Enterobacteriaceae</taxon>
        <taxon>Citrobacter</taxon>
        <taxon>Citrobacter freundii complex</taxon>
    </lineage>
</organism>
<dbReference type="AlphaFoldDB" id="D4BFG4"/>
<protein>
    <submittedName>
        <fullName evidence="1">Uncharacterized protein</fullName>
    </submittedName>
</protein>
<dbReference type="EMBL" id="ABWL02000016">
    <property type="protein sequence ID" value="EFE07101.1"/>
    <property type="molecule type" value="Genomic_DNA"/>
</dbReference>
<proteinExistence type="predicted"/>
<name>D4BFG4_9ENTR</name>
<comment type="caution">
    <text evidence="1">The sequence shown here is derived from an EMBL/GenBank/DDBJ whole genome shotgun (WGS) entry which is preliminary data.</text>
</comment>
<dbReference type="HOGENOM" id="CLU_3097140_0_0_6"/>